<feature type="compositionally biased region" description="Basic residues" evidence="1">
    <location>
        <begin position="24"/>
        <end position="34"/>
    </location>
</feature>
<name>A0ABD1S7K7_9LAMI</name>
<evidence type="ECO:0000313" key="2">
    <source>
        <dbReference type="EMBL" id="KAL2496737.1"/>
    </source>
</evidence>
<dbReference type="Proteomes" id="UP001604277">
    <property type="component" value="Unassembled WGS sequence"/>
</dbReference>
<feature type="compositionally biased region" description="Basic and acidic residues" evidence="1">
    <location>
        <begin position="35"/>
        <end position="49"/>
    </location>
</feature>
<dbReference type="EMBL" id="JBFOLJ010000011">
    <property type="protein sequence ID" value="KAL2496737.1"/>
    <property type="molecule type" value="Genomic_DNA"/>
</dbReference>
<sequence>MSSNASSISLHGSAQDSPATVARKTLRPRSRARLSGHDRARDSPAKVARDSSQPQSRAIPLSYSRFPEPQSRVILSPTSRARLSATVTASPPPPVAHQIHYLQSHQELVPIISCKLKIFMTQNKPTELKYILRESISFHCPVDLVDYEGSSKAAKGIPIPC</sequence>
<gene>
    <name evidence="2" type="ORF">Fot_40494</name>
</gene>
<evidence type="ECO:0000256" key="1">
    <source>
        <dbReference type="SAM" id="MobiDB-lite"/>
    </source>
</evidence>
<accession>A0ABD1S7K7</accession>
<proteinExistence type="predicted"/>
<feature type="region of interest" description="Disordered" evidence="1">
    <location>
        <begin position="1"/>
        <end position="65"/>
    </location>
</feature>
<dbReference type="AlphaFoldDB" id="A0ABD1S7K7"/>
<organism evidence="2 3">
    <name type="scientific">Forsythia ovata</name>
    <dbReference type="NCBI Taxonomy" id="205694"/>
    <lineage>
        <taxon>Eukaryota</taxon>
        <taxon>Viridiplantae</taxon>
        <taxon>Streptophyta</taxon>
        <taxon>Embryophyta</taxon>
        <taxon>Tracheophyta</taxon>
        <taxon>Spermatophyta</taxon>
        <taxon>Magnoliopsida</taxon>
        <taxon>eudicotyledons</taxon>
        <taxon>Gunneridae</taxon>
        <taxon>Pentapetalae</taxon>
        <taxon>asterids</taxon>
        <taxon>lamiids</taxon>
        <taxon>Lamiales</taxon>
        <taxon>Oleaceae</taxon>
        <taxon>Forsythieae</taxon>
        <taxon>Forsythia</taxon>
    </lineage>
</organism>
<evidence type="ECO:0000313" key="3">
    <source>
        <dbReference type="Proteomes" id="UP001604277"/>
    </source>
</evidence>
<reference evidence="3" key="1">
    <citation type="submission" date="2024-07" db="EMBL/GenBank/DDBJ databases">
        <title>Two chromosome-level genome assemblies of Korean endemic species Abeliophyllum distichum and Forsythia ovata (Oleaceae).</title>
        <authorList>
            <person name="Jang H."/>
        </authorList>
    </citation>
    <scope>NUCLEOTIDE SEQUENCE [LARGE SCALE GENOMIC DNA]</scope>
</reference>
<comment type="caution">
    <text evidence="2">The sequence shown here is derived from an EMBL/GenBank/DDBJ whole genome shotgun (WGS) entry which is preliminary data.</text>
</comment>
<feature type="compositionally biased region" description="Polar residues" evidence="1">
    <location>
        <begin position="1"/>
        <end position="18"/>
    </location>
</feature>
<protein>
    <submittedName>
        <fullName evidence="2">Uncharacterized protein</fullName>
    </submittedName>
</protein>
<keyword evidence="3" id="KW-1185">Reference proteome</keyword>